<dbReference type="GO" id="GO:0003824">
    <property type="term" value="F:catalytic activity"/>
    <property type="evidence" value="ECO:0007669"/>
    <property type="project" value="InterPro"/>
</dbReference>
<gene>
    <name evidence="1" type="ORF">E5339_13665</name>
</gene>
<evidence type="ECO:0000313" key="1">
    <source>
        <dbReference type="EMBL" id="TGY69304.1"/>
    </source>
</evidence>
<organism evidence="1 2">
    <name type="scientific">Phocaeicola sartorii</name>
    <dbReference type="NCBI Taxonomy" id="671267"/>
    <lineage>
        <taxon>Bacteria</taxon>
        <taxon>Pseudomonadati</taxon>
        <taxon>Bacteroidota</taxon>
        <taxon>Bacteroidia</taxon>
        <taxon>Bacteroidales</taxon>
        <taxon>Bacteroidaceae</taxon>
        <taxon>Phocaeicola</taxon>
    </lineage>
</organism>
<dbReference type="Proteomes" id="UP000310760">
    <property type="component" value="Unassembled WGS sequence"/>
</dbReference>
<dbReference type="RefSeq" id="WP_135952092.1">
    <property type="nucleotide sequence ID" value="NZ_CAOOJZ010000080.1"/>
</dbReference>
<dbReference type="InterPro" id="IPR035994">
    <property type="entry name" value="Nucleoside_phosphorylase_sf"/>
</dbReference>
<protein>
    <recommendedName>
        <fullName evidence="3">Nucleoside phosphorylase domain-containing protein</fullName>
    </recommendedName>
</protein>
<dbReference type="Gene3D" id="3.40.50.1580">
    <property type="entry name" value="Nucleoside phosphorylase domain"/>
    <property type="match status" value="1"/>
</dbReference>
<reference evidence="1 2" key="1">
    <citation type="submission" date="2019-04" db="EMBL/GenBank/DDBJ databases">
        <title>Microbes associate with the intestines of laboratory mice.</title>
        <authorList>
            <person name="Navarre W."/>
            <person name="Wong E."/>
            <person name="Huang K."/>
            <person name="Tropini C."/>
            <person name="Ng K."/>
            <person name="Yu B."/>
        </authorList>
    </citation>
    <scope>NUCLEOTIDE SEQUENCE [LARGE SCALE GENOMIC DNA]</scope>
    <source>
        <strain evidence="1 2">NM22_B1</strain>
    </source>
</reference>
<comment type="caution">
    <text evidence="1">The sequence shown here is derived from an EMBL/GenBank/DDBJ whole genome shotgun (WGS) entry which is preliminary data.</text>
</comment>
<accession>A0A4S2FK80</accession>
<dbReference type="AlphaFoldDB" id="A0A4S2FK80"/>
<evidence type="ECO:0008006" key="3">
    <source>
        <dbReference type="Google" id="ProtNLM"/>
    </source>
</evidence>
<dbReference type="GO" id="GO:0009116">
    <property type="term" value="P:nucleoside metabolic process"/>
    <property type="evidence" value="ECO:0007669"/>
    <property type="project" value="InterPro"/>
</dbReference>
<sequence>MMSTKKNTPGKSGPTPEYVDCIIFSILKEEKDLFIDFLRKKGFFDREVCETNACGHSGLSAEKLSFIDKNRKIRTCVVCSLARNENIKEMGNAAAYKLLYIISRFYKSGFYINIGVVGAFGAKVKLGEVFLVSQNVCVTKKDSNGTFSQSTAEINRSIVQSVFDKINAAGHEELLRQISKNIKARLDAVKADREISTLLAGGEIALTEGTVKCGTCITFPHVLKNKAELLSDKSLDTLKEWDIVDMEAYYFADWFSLMKRIDSRHCFPKSELLIVKSPSDTCEEALKHKLKRLRKVAMGNISEYVAAYLSEIHEFTDGKTRRTMTCEEYLRSKCDKKHLPRLSRAASDTTDYDTLFSLIAETNSPSGSPFSISQLAKDMADIHRALIITGGPGKGENILLALIYECCASPKLYIDFNKLDRERCGVETICKCLLHLFESASGNYVLFLANLDSVVKKKDDGKKKDDEKKDADGQNDVEKVLNILDSCKDKFTFCITYNTNQDKTDCQFITEIKQKINANKEVVEITLNNICSYNEDKVASYVNCYASLFLADKTEAEKSCFIENCRHVISVEDALKKEIKHIDWQLMQLFGHFDKMFMKAEHLNIYEIISEYCAGHRLNEVVAEAMQRGNIDRKYFGELECNVYCRAFVYARYLYQILLDLEKNISLLNRSDFYLSDFIDYFMHHLLSGSAEKERICRTLLKHIDEVDNNIRHELLYLLSKNLSGDNAVSGEVKSVVRQRIDQINLNDIGTDEENCMKIIQYRTYALRLKDSGNAEYLQLFVEKMKTDKRFRRVNLAFFLNYYSQKEFTYAEVVGMSKEMKGKISGVMLHNALYKLRRILREGMNAGDAEVRMYYYTLKSLVDVAVRTGLSDKIDRAACAGWMQELDIMFEEDAAS</sequence>
<proteinExistence type="predicted"/>
<dbReference type="SUPFAM" id="SSF53167">
    <property type="entry name" value="Purine and uridine phosphorylases"/>
    <property type="match status" value="1"/>
</dbReference>
<dbReference type="EMBL" id="SRYJ01000030">
    <property type="protein sequence ID" value="TGY69304.1"/>
    <property type="molecule type" value="Genomic_DNA"/>
</dbReference>
<evidence type="ECO:0000313" key="2">
    <source>
        <dbReference type="Proteomes" id="UP000310760"/>
    </source>
</evidence>
<name>A0A4S2FK80_9BACT</name>